<dbReference type="InterPro" id="IPR017927">
    <property type="entry name" value="FAD-bd_FR_type"/>
</dbReference>
<evidence type="ECO:0000256" key="7">
    <source>
        <dbReference type="ARBA" id="ARBA00022860"/>
    </source>
</evidence>
<evidence type="ECO:0000256" key="2">
    <source>
        <dbReference type="ARBA" id="ARBA00006267"/>
    </source>
</evidence>
<dbReference type="InterPro" id="IPR050607">
    <property type="entry name" value="NOS"/>
</dbReference>
<dbReference type="Gene3D" id="3.90.340.10">
    <property type="entry name" value="Nitric Oxide Synthase, Chain A, domain 1"/>
    <property type="match status" value="1"/>
</dbReference>
<dbReference type="PROSITE" id="PS51257">
    <property type="entry name" value="PROKAR_LIPOPROTEIN"/>
    <property type="match status" value="1"/>
</dbReference>
<dbReference type="SUPFAM" id="SSF52218">
    <property type="entry name" value="Flavoproteins"/>
    <property type="match status" value="1"/>
</dbReference>
<organism evidence="12 13">
    <name type="scientific">Ophiocordyceps unilateralis</name>
    <name type="common">Zombie-ant fungus</name>
    <name type="synonym">Torrubia unilateralis</name>
    <dbReference type="NCBI Taxonomy" id="268505"/>
    <lineage>
        <taxon>Eukaryota</taxon>
        <taxon>Fungi</taxon>
        <taxon>Dikarya</taxon>
        <taxon>Ascomycota</taxon>
        <taxon>Pezizomycotina</taxon>
        <taxon>Sordariomycetes</taxon>
        <taxon>Hypocreomycetidae</taxon>
        <taxon>Hypocreales</taxon>
        <taxon>Ophiocordycipitaceae</taxon>
        <taxon>Ophiocordyceps</taxon>
    </lineage>
</organism>
<name>A0A2A9PKC7_OPHUN</name>
<dbReference type="InterPro" id="IPR036119">
    <property type="entry name" value="NOS_N_sf"/>
</dbReference>
<proteinExistence type="inferred from homology"/>
<dbReference type="InterPro" id="IPR039261">
    <property type="entry name" value="FNR_nucleotide-bd"/>
</dbReference>
<evidence type="ECO:0000256" key="6">
    <source>
        <dbReference type="ARBA" id="ARBA00022723"/>
    </source>
</evidence>
<dbReference type="Gene3D" id="3.90.1230.10">
    <property type="entry name" value="Nitric Oxide Synthase, Chain A, domain 3"/>
    <property type="match status" value="1"/>
</dbReference>
<keyword evidence="13" id="KW-1185">Reference proteome</keyword>
<dbReference type="PROSITE" id="PS50902">
    <property type="entry name" value="FLAVODOXIN_LIKE"/>
    <property type="match status" value="1"/>
</dbReference>
<dbReference type="SUPFAM" id="SSF56512">
    <property type="entry name" value="Nitric oxide (NO) synthase oxygenase domain"/>
    <property type="match status" value="1"/>
</dbReference>
<evidence type="ECO:0000259" key="11">
    <source>
        <dbReference type="PROSITE" id="PS51384"/>
    </source>
</evidence>
<dbReference type="GO" id="GO:0006809">
    <property type="term" value="P:nitric oxide biosynthetic process"/>
    <property type="evidence" value="ECO:0007669"/>
    <property type="project" value="InterPro"/>
</dbReference>
<evidence type="ECO:0000256" key="3">
    <source>
        <dbReference type="ARBA" id="ARBA00012989"/>
    </source>
</evidence>
<dbReference type="SUPFAM" id="SSF52343">
    <property type="entry name" value="Ferredoxin reductase-like, C-terminal NADP-linked domain"/>
    <property type="match status" value="1"/>
</dbReference>
<evidence type="ECO:0000313" key="12">
    <source>
        <dbReference type="EMBL" id="PFH61330.1"/>
    </source>
</evidence>
<evidence type="ECO:0000256" key="5">
    <source>
        <dbReference type="ARBA" id="ARBA00022643"/>
    </source>
</evidence>
<comment type="cofactor">
    <cofactor evidence="1">
        <name>FMN</name>
        <dbReference type="ChEBI" id="CHEBI:58210"/>
    </cofactor>
</comment>
<keyword evidence="5" id="KW-0288">FMN</keyword>
<dbReference type="EC" id="1.14.13.39" evidence="3"/>
<dbReference type="InterPro" id="IPR017938">
    <property type="entry name" value="Riboflavin_synthase-like_b-brl"/>
</dbReference>
<evidence type="ECO:0000256" key="8">
    <source>
        <dbReference type="ARBA" id="ARBA00023002"/>
    </source>
</evidence>
<dbReference type="InterPro" id="IPR029039">
    <property type="entry name" value="Flavoprotein-like_sf"/>
</dbReference>
<dbReference type="Gene3D" id="3.40.50.80">
    <property type="entry name" value="Nucleotide-binding domain of ferredoxin-NADP reductase (FNR) module"/>
    <property type="match status" value="1"/>
</dbReference>
<dbReference type="InterPro" id="IPR044940">
    <property type="entry name" value="NOS_dom_2"/>
</dbReference>
<dbReference type="OrthoDB" id="1856718at2759"/>
<keyword evidence="9" id="KW-0408">Iron</keyword>
<dbReference type="PANTHER" id="PTHR43410:SF1">
    <property type="entry name" value="NITRIC OXIDE SYNTHASE"/>
    <property type="match status" value="1"/>
</dbReference>
<dbReference type="GO" id="GO:0005516">
    <property type="term" value="F:calmodulin binding"/>
    <property type="evidence" value="ECO:0007669"/>
    <property type="project" value="UniProtKB-KW"/>
</dbReference>
<dbReference type="InterPro" id="IPR008254">
    <property type="entry name" value="Flavodoxin/NO_synth"/>
</dbReference>
<dbReference type="GO" id="GO:0004517">
    <property type="term" value="F:nitric-oxide synthase activity"/>
    <property type="evidence" value="ECO:0007669"/>
    <property type="project" value="UniProtKB-EC"/>
</dbReference>
<accession>A0A2A9PKC7</accession>
<reference evidence="12 13" key="2">
    <citation type="journal article" date="2017" name="Sci. Rep.">
        <title>Ant-infecting Ophiocordyceps genomes reveal a high diversity of potential behavioral manipulation genes and a possible major role for enterotoxins.</title>
        <authorList>
            <person name="de Bekker C."/>
            <person name="Ohm R.A."/>
            <person name="Evans H.C."/>
            <person name="Brachmann A."/>
            <person name="Hughes D.P."/>
        </authorList>
    </citation>
    <scope>NUCLEOTIDE SEQUENCE [LARGE SCALE GENOMIC DNA]</scope>
    <source>
        <strain evidence="12 13">SC16a</strain>
    </source>
</reference>
<dbReference type="Pfam" id="PF00258">
    <property type="entry name" value="Flavodoxin_1"/>
    <property type="match status" value="1"/>
</dbReference>
<dbReference type="GO" id="GO:0046872">
    <property type="term" value="F:metal ion binding"/>
    <property type="evidence" value="ECO:0007669"/>
    <property type="project" value="UniProtKB-KW"/>
</dbReference>
<feature type="domain" description="Flavodoxin-like" evidence="10">
    <location>
        <begin position="494"/>
        <end position="644"/>
    </location>
</feature>
<gene>
    <name evidence="12" type="ORF">XA68_17632</name>
</gene>
<dbReference type="InterPro" id="IPR004030">
    <property type="entry name" value="NOS_N"/>
</dbReference>
<evidence type="ECO:0000256" key="4">
    <source>
        <dbReference type="ARBA" id="ARBA00022617"/>
    </source>
</evidence>
<evidence type="ECO:0000259" key="10">
    <source>
        <dbReference type="PROSITE" id="PS50902"/>
    </source>
</evidence>
<dbReference type="SUPFAM" id="SSF63380">
    <property type="entry name" value="Riboflavin synthase domain-like"/>
    <property type="match status" value="1"/>
</dbReference>
<feature type="domain" description="FAD-binding FR-type" evidence="11">
    <location>
        <begin position="671"/>
        <end position="874"/>
    </location>
</feature>
<evidence type="ECO:0000256" key="9">
    <source>
        <dbReference type="ARBA" id="ARBA00023004"/>
    </source>
</evidence>
<dbReference type="STRING" id="268505.A0A2A9PKC7"/>
<dbReference type="Pfam" id="PF02898">
    <property type="entry name" value="NO_synthase"/>
    <property type="match status" value="1"/>
</dbReference>
<dbReference type="EMBL" id="LAZP02000077">
    <property type="protein sequence ID" value="PFH61330.1"/>
    <property type="molecule type" value="Genomic_DNA"/>
</dbReference>
<comment type="similarity">
    <text evidence="2">Belongs to the NOS family.</text>
</comment>
<keyword evidence="5" id="KW-0285">Flavoprotein</keyword>
<dbReference type="Gene3D" id="3.40.50.360">
    <property type="match status" value="1"/>
</dbReference>
<dbReference type="GO" id="GO:0010181">
    <property type="term" value="F:FMN binding"/>
    <property type="evidence" value="ECO:0007669"/>
    <property type="project" value="InterPro"/>
</dbReference>
<dbReference type="PROSITE" id="PS51384">
    <property type="entry name" value="FAD_FR"/>
    <property type="match status" value="1"/>
</dbReference>
<evidence type="ECO:0000313" key="13">
    <source>
        <dbReference type="Proteomes" id="UP000037136"/>
    </source>
</evidence>
<dbReference type="InterPro" id="IPR044944">
    <property type="entry name" value="NOS_dom_3"/>
</dbReference>
<comment type="caution">
    <text evidence="12">The sequence shown here is derived from an EMBL/GenBank/DDBJ whole genome shotgun (WGS) entry which is preliminary data.</text>
</comment>
<dbReference type="AlphaFoldDB" id="A0A2A9PKC7"/>
<sequence>MSTVTRPSPQEEFTKIQCHYPLLSSTGCTRSFCQSGRMVHTDEIRVGDDSRTLEAIKAEAIDFLHQVRRDGIIESDEDLAKRISVALDEIRRTSLTLPEAGEGKGTRLLPGVWHQTRQELEHGLRLSWKHARKCIMRSEYGYLKLNDLRHVKTSREMGQLLVKGMCEAFNGGDIQPSVFVYPPKQANCHGPMVWNQQFLAFAGYRQSDGSVMGDPMNASLTESIMSLGWKPPAIRTRWDLLPLVTMAEGDEPFITPVPESLFPLVQIRHPSPQHALAFDKLGLRWVPAPALSQLGFDIGGVQYTATPFIGWFMDAEIGVRDLADSFRYNVLPSVVSALELLKPGQELDELPQFERLAMLSRAQIELNLAVHSSFSRAGVRMSDSLTASAMYANFDDQHLAKHGFRLPADPYWLAPPQGSIIPIWHRGGAPNYQPKPMICRLKESPVKVWKRLRADDAVKMNGTHGRKSGVCRANGITELPGKRQSVLRVGMPSIRIFYCSSGTTAQRLAVKLEQRLHLIMGQDPDLRPIASAAPLNDLQVDSLSAGDLVFIVASCAGRGDVPTNGLAMLQRCNTAAKADSSGASFCIFGNGNSSYGSNFNGAAIKLEAALKQAGLSCPLPTFQADTLKEDPPWRQFKTWLTLLETKYGDLSSDDDNVLAEQVDDSTGLLLSQLSPAHVISVRMTKKGDIRHLALDIGGLEYSHMSHVDVFVPLDDAKIDELLLAARLSGEELAMFGEGQVSTRQLFSLLDPGRPFKSVQWAKKLDQRLTNEEESRLLKMPIEKAIHVLADRLARVSGSALFDFMRTLPIRRSRTFSTASSQLYWTTRNMGNVLELTLKTHRGGLVTDQFASHARRGDRLYIRIRHGPGAFLINDDKPLIAFTTGSGIAPLRGLLQAKSAIAADCPRKTSEAKKARASVGNPLSLFLGFKVGDADIIDEAIREARSQGLVDMLHLTPSNPARKRAQNKLFIDGVACRVRSKILDEGASVFVCASKEAADEFANNLGAIIGVDSIRQVLGERWVEEVYVCTADQ</sequence>
<dbReference type="Gene3D" id="3.90.440.10">
    <property type="entry name" value="Nitric Oxide Synthase,Heme Domain,Chain A domain 2"/>
    <property type="match status" value="1"/>
</dbReference>
<keyword evidence="4" id="KW-0349">Heme</keyword>
<dbReference type="InterPro" id="IPR044943">
    <property type="entry name" value="NOS_dom_1"/>
</dbReference>
<keyword evidence="7" id="KW-0112">Calmodulin-binding</keyword>
<dbReference type="Proteomes" id="UP000037136">
    <property type="component" value="Unassembled WGS sequence"/>
</dbReference>
<reference evidence="12 13" key="1">
    <citation type="journal article" date="2015" name="BMC Genomics">
        <title>Gene expression during zombie ant biting behavior reflects the complexity underlying fungal parasitic behavioral manipulation.</title>
        <authorList>
            <person name="de Bekker C."/>
            <person name="Ohm R.A."/>
            <person name="Loreto R.G."/>
            <person name="Sebastian A."/>
            <person name="Albert I."/>
            <person name="Merrow M."/>
            <person name="Brachmann A."/>
            <person name="Hughes D.P."/>
        </authorList>
    </citation>
    <scope>NUCLEOTIDE SEQUENCE [LARGE SCALE GENOMIC DNA]</scope>
    <source>
        <strain evidence="12 13">SC16a</strain>
    </source>
</reference>
<evidence type="ECO:0000256" key="1">
    <source>
        <dbReference type="ARBA" id="ARBA00001917"/>
    </source>
</evidence>
<protein>
    <recommendedName>
        <fullName evidence="3">nitric-oxide synthase (NADPH)</fullName>
        <ecNumber evidence="3">1.14.13.39</ecNumber>
    </recommendedName>
</protein>
<dbReference type="PANTHER" id="PTHR43410">
    <property type="entry name" value="NITRIC OXIDE SYNTHASE OXYGENASE"/>
    <property type="match status" value="1"/>
</dbReference>
<keyword evidence="8" id="KW-0560">Oxidoreductase</keyword>
<keyword evidence="6" id="KW-0479">Metal-binding</keyword>